<protein>
    <submittedName>
        <fullName evidence="2">Uncharacterized protein</fullName>
    </submittedName>
</protein>
<evidence type="ECO:0000313" key="2">
    <source>
        <dbReference type="EMBL" id="KAF4621385.1"/>
    </source>
</evidence>
<evidence type="ECO:0000313" key="3">
    <source>
        <dbReference type="Proteomes" id="UP000521872"/>
    </source>
</evidence>
<feature type="compositionally biased region" description="Polar residues" evidence="1">
    <location>
        <begin position="54"/>
        <end position="67"/>
    </location>
</feature>
<sequence length="77" mass="8474">MADNDIITKIDKASERYAGSSLPWRQQPEKGKSKAEDNDKENEENHGEGEAKSSPPSYDESCSTQEASCVDEKHAST</sequence>
<gene>
    <name evidence="2" type="ORF">D9613_000032</name>
</gene>
<evidence type="ECO:0000256" key="1">
    <source>
        <dbReference type="SAM" id="MobiDB-lite"/>
    </source>
</evidence>
<keyword evidence="3" id="KW-1185">Reference proteome</keyword>
<name>A0A8H4R391_9AGAR</name>
<accession>A0A8H4R391</accession>
<dbReference type="Proteomes" id="UP000521872">
    <property type="component" value="Unassembled WGS sequence"/>
</dbReference>
<proteinExistence type="predicted"/>
<feature type="compositionally biased region" description="Basic and acidic residues" evidence="1">
    <location>
        <begin position="1"/>
        <end position="15"/>
    </location>
</feature>
<reference evidence="2 3" key="1">
    <citation type="submission" date="2019-12" db="EMBL/GenBank/DDBJ databases">
        <authorList>
            <person name="Floudas D."/>
            <person name="Bentzer J."/>
            <person name="Ahren D."/>
            <person name="Johansson T."/>
            <person name="Persson P."/>
            <person name="Tunlid A."/>
        </authorList>
    </citation>
    <scope>NUCLEOTIDE SEQUENCE [LARGE SCALE GENOMIC DNA]</scope>
    <source>
        <strain evidence="2 3">CBS 102.39</strain>
    </source>
</reference>
<feature type="region of interest" description="Disordered" evidence="1">
    <location>
        <begin position="1"/>
        <end position="77"/>
    </location>
</feature>
<dbReference type="EMBL" id="JAACJL010000015">
    <property type="protein sequence ID" value="KAF4621385.1"/>
    <property type="molecule type" value="Genomic_DNA"/>
</dbReference>
<dbReference type="AlphaFoldDB" id="A0A8H4R391"/>
<feature type="compositionally biased region" description="Basic and acidic residues" evidence="1">
    <location>
        <begin position="27"/>
        <end position="51"/>
    </location>
</feature>
<organism evidence="2 3">
    <name type="scientific">Agrocybe pediades</name>
    <dbReference type="NCBI Taxonomy" id="84607"/>
    <lineage>
        <taxon>Eukaryota</taxon>
        <taxon>Fungi</taxon>
        <taxon>Dikarya</taxon>
        <taxon>Basidiomycota</taxon>
        <taxon>Agaricomycotina</taxon>
        <taxon>Agaricomycetes</taxon>
        <taxon>Agaricomycetidae</taxon>
        <taxon>Agaricales</taxon>
        <taxon>Agaricineae</taxon>
        <taxon>Strophariaceae</taxon>
        <taxon>Agrocybe</taxon>
    </lineage>
</organism>
<comment type="caution">
    <text evidence="2">The sequence shown here is derived from an EMBL/GenBank/DDBJ whole genome shotgun (WGS) entry which is preliminary data.</text>
</comment>